<dbReference type="SUPFAM" id="SSF56436">
    <property type="entry name" value="C-type lectin-like"/>
    <property type="match status" value="1"/>
</dbReference>
<evidence type="ECO:0000313" key="2">
    <source>
        <dbReference type="EMBL" id="GFN73875.1"/>
    </source>
</evidence>
<dbReference type="AlphaFoldDB" id="A0AAV3XS50"/>
<dbReference type="Gene3D" id="3.10.100.10">
    <property type="entry name" value="Mannose-Binding Protein A, subunit A"/>
    <property type="match status" value="1"/>
</dbReference>
<dbReference type="EMBL" id="BLXT01000045">
    <property type="protein sequence ID" value="GFN73875.1"/>
    <property type="molecule type" value="Genomic_DNA"/>
</dbReference>
<keyword evidence="3" id="KW-1185">Reference proteome</keyword>
<feature type="signal peptide" evidence="1">
    <location>
        <begin position="1"/>
        <end position="26"/>
    </location>
</feature>
<organism evidence="2 3">
    <name type="scientific">Plakobranchus ocellatus</name>
    <dbReference type="NCBI Taxonomy" id="259542"/>
    <lineage>
        <taxon>Eukaryota</taxon>
        <taxon>Metazoa</taxon>
        <taxon>Spiralia</taxon>
        <taxon>Lophotrochozoa</taxon>
        <taxon>Mollusca</taxon>
        <taxon>Gastropoda</taxon>
        <taxon>Heterobranchia</taxon>
        <taxon>Euthyneura</taxon>
        <taxon>Panpulmonata</taxon>
        <taxon>Sacoglossa</taxon>
        <taxon>Placobranchoidea</taxon>
        <taxon>Plakobranchidae</taxon>
        <taxon>Plakobranchus</taxon>
    </lineage>
</organism>
<evidence type="ECO:0008006" key="4">
    <source>
        <dbReference type="Google" id="ProtNLM"/>
    </source>
</evidence>
<sequence>MARMRQCCFLIVRTIFFTTLFLKIQASGRCGQWLEIPRSKTCLKFFRWPEKTWHDARLACKNMGADLVTIRNKIKAKLVEGERSNR</sequence>
<reference evidence="2 3" key="1">
    <citation type="journal article" date="2021" name="Elife">
        <title>Chloroplast acquisition without the gene transfer in kleptoplastic sea slugs, Plakobranchus ocellatus.</title>
        <authorList>
            <person name="Maeda T."/>
            <person name="Takahashi S."/>
            <person name="Yoshida T."/>
            <person name="Shimamura S."/>
            <person name="Takaki Y."/>
            <person name="Nagai Y."/>
            <person name="Toyoda A."/>
            <person name="Suzuki Y."/>
            <person name="Arimoto A."/>
            <person name="Ishii H."/>
            <person name="Satoh N."/>
            <person name="Nishiyama T."/>
            <person name="Hasebe M."/>
            <person name="Maruyama T."/>
            <person name="Minagawa J."/>
            <person name="Obokata J."/>
            <person name="Shigenobu S."/>
        </authorList>
    </citation>
    <scope>NUCLEOTIDE SEQUENCE [LARGE SCALE GENOMIC DNA]</scope>
</reference>
<dbReference type="CDD" id="cd00037">
    <property type="entry name" value="CLECT"/>
    <property type="match status" value="1"/>
</dbReference>
<gene>
    <name evidence="2" type="ORF">PoB_000038100</name>
</gene>
<dbReference type="InterPro" id="IPR016186">
    <property type="entry name" value="C-type_lectin-like/link_sf"/>
</dbReference>
<protein>
    <recommendedName>
        <fullName evidence="4">C-type lectin domain-containing protein</fullName>
    </recommendedName>
</protein>
<comment type="caution">
    <text evidence="2">The sequence shown here is derived from an EMBL/GenBank/DDBJ whole genome shotgun (WGS) entry which is preliminary data.</text>
</comment>
<evidence type="ECO:0000313" key="3">
    <source>
        <dbReference type="Proteomes" id="UP000735302"/>
    </source>
</evidence>
<dbReference type="Proteomes" id="UP000735302">
    <property type="component" value="Unassembled WGS sequence"/>
</dbReference>
<keyword evidence="1" id="KW-0732">Signal</keyword>
<proteinExistence type="predicted"/>
<feature type="chain" id="PRO_5043371550" description="C-type lectin domain-containing protein" evidence="1">
    <location>
        <begin position="27"/>
        <end position="86"/>
    </location>
</feature>
<dbReference type="InterPro" id="IPR016187">
    <property type="entry name" value="CTDL_fold"/>
</dbReference>
<evidence type="ECO:0000256" key="1">
    <source>
        <dbReference type="SAM" id="SignalP"/>
    </source>
</evidence>
<name>A0AAV3XS50_9GAST</name>
<accession>A0AAV3XS50</accession>